<dbReference type="Gene3D" id="2.10.25.10">
    <property type="entry name" value="Laminin"/>
    <property type="match status" value="2"/>
</dbReference>
<protein>
    <recommendedName>
        <fullName evidence="2">EGF-like domain-containing protein</fullName>
    </recommendedName>
</protein>
<dbReference type="InterPro" id="IPR000742">
    <property type="entry name" value="EGF"/>
</dbReference>
<dbReference type="SUPFAM" id="SSF57184">
    <property type="entry name" value="Growth factor receptor domain"/>
    <property type="match status" value="1"/>
</dbReference>
<feature type="signal peptide" evidence="1">
    <location>
        <begin position="1"/>
        <end position="21"/>
    </location>
</feature>
<feature type="domain" description="EGF-like" evidence="2">
    <location>
        <begin position="170"/>
        <end position="200"/>
    </location>
</feature>
<dbReference type="PANTHER" id="PTHR24047">
    <property type="entry name" value="FI01909P-RELATED"/>
    <property type="match status" value="1"/>
</dbReference>
<dbReference type="SMART" id="SM00181">
    <property type="entry name" value="EGF"/>
    <property type="match status" value="4"/>
</dbReference>
<dbReference type="PANTHER" id="PTHR24047:SF32">
    <property type="entry name" value="FI01909P-RELATED"/>
    <property type="match status" value="1"/>
</dbReference>
<dbReference type="InterPro" id="IPR009030">
    <property type="entry name" value="Growth_fac_rcpt_cys_sf"/>
</dbReference>
<feature type="domain" description="EGF-like" evidence="2">
    <location>
        <begin position="228"/>
        <end position="258"/>
    </location>
</feature>
<dbReference type="EMBL" id="CAVLEF010000007">
    <property type="protein sequence ID" value="CAK1545829.1"/>
    <property type="molecule type" value="Genomic_DNA"/>
</dbReference>
<evidence type="ECO:0000313" key="3">
    <source>
        <dbReference type="EMBL" id="CAK1545829.1"/>
    </source>
</evidence>
<dbReference type="InterPro" id="IPR053255">
    <property type="entry name" value="EGF-like_domain"/>
</dbReference>
<feature type="domain" description="EGF-like" evidence="2">
    <location>
        <begin position="260"/>
        <end position="291"/>
    </location>
</feature>
<keyword evidence="4" id="KW-1185">Reference proteome</keyword>
<dbReference type="Proteomes" id="UP001497472">
    <property type="component" value="Unassembled WGS sequence"/>
</dbReference>
<comment type="caution">
    <text evidence="3">The sequence shown here is derived from an EMBL/GenBank/DDBJ whole genome shotgun (WGS) entry which is preliminary data.</text>
</comment>
<reference evidence="3 4" key="1">
    <citation type="submission" date="2023-11" db="EMBL/GenBank/DDBJ databases">
        <authorList>
            <person name="Okamura Y."/>
        </authorList>
    </citation>
    <scope>NUCLEOTIDE SEQUENCE [LARGE SCALE GENOMIC DNA]</scope>
</reference>
<feature type="domain" description="EGF-like" evidence="2">
    <location>
        <begin position="127"/>
        <end position="157"/>
    </location>
</feature>
<evidence type="ECO:0000259" key="2">
    <source>
        <dbReference type="SMART" id="SM00181"/>
    </source>
</evidence>
<keyword evidence="1" id="KW-0732">Signal</keyword>
<gene>
    <name evidence="3" type="ORF">LNINA_LOCUS5444</name>
</gene>
<name>A0AAV1JC80_9NEOP</name>
<organism evidence="3 4">
    <name type="scientific">Leptosia nina</name>
    <dbReference type="NCBI Taxonomy" id="320188"/>
    <lineage>
        <taxon>Eukaryota</taxon>
        <taxon>Metazoa</taxon>
        <taxon>Ecdysozoa</taxon>
        <taxon>Arthropoda</taxon>
        <taxon>Hexapoda</taxon>
        <taxon>Insecta</taxon>
        <taxon>Pterygota</taxon>
        <taxon>Neoptera</taxon>
        <taxon>Endopterygota</taxon>
        <taxon>Lepidoptera</taxon>
        <taxon>Glossata</taxon>
        <taxon>Ditrysia</taxon>
        <taxon>Papilionoidea</taxon>
        <taxon>Pieridae</taxon>
        <taxon>Pierinae</taxon>
        <taxon>Leptosia</taxon>
    </lineage>
</organism>
<dbReference type="AlphaFoldDB" id="A0AAV1JC80"/>
<accession>A0AAV1JC80</accession>
<proteinExistence type="predicted"/>
<feature type="chain" id="PRO_5043976423" description="EGF-like domain-containing protein" evidence="1">
    <location>
        <begin position="22"/>
        <end position="312"/>
    </location>
</feature>
<evidence type="ECO:0000256" key="1">
    <source>
        <dbReference type="SAM" id="SignalP"/>
    </source>
</evidence>
<sequence length="312" mass="33537">MMWKLVIVVCILYLEFVSVECLKAGARGVCVVKSSTRKTRAKPVQVAINKWCGKKKCTVRRTKLETFIAWRTQTVCCAGWQYRSEDDTCIPQCSTGCNGGICTAPDTCVCESPAVVHPNNNTCIIPECNPPCINSHCVNNSCICNPNYEQFNTTHCYQCNPGYIIDANFTCIKCQCMHGTCINNTCVCNEGYALKGNICEAVCSNCNGECIGPDICQCLNGYANIGGRCVPICGCEKCIAPNVCDCPGGYRDSNGTCAPICDRGCVNGYCSAPNLCSCNEGFLKDGQGVCRECSETCSCGADGECLDATCKG</sequence>
<evidence type="ECO:0000313" key="4">
    <source>
        <dbReference type="Proteomes" id="UP001497472"/>
    </source>
</evidence>